<sequence>MPKTTRSGSARKSELPSTLKRSSAKAQRTFAKAYDSAMDEYGSEERAHRVAYDALKRTFQKVGDRWEAKEARGPSDERARDSSDPDAPTRGGVDAYATKDELLRIARRLDVRGRSTMRKAELVKAIEKANDRETRAAREGTSSRHD</sequence>
<dbReference type="InterPro" id="IPR009317">
    <property type="entry name" value="ChaB"/>
</dbReference>
<protein>
    <submittedName>
        <fullName evidence="3">ChaB family protein</fullName>
    </submittedName>
</protein>
<keyword evidence="4" id="KW-1185">Reference proteome</keyword>
<feature type="region of interest" description="Disordered" evidence="1">
    <location>
        <begin position="127"/>
        <end position="146"/>
    </location>
</feature>
<dbReference type="RefSeq" id="WP_192038939.1">
    <property type="nucleotide sequence ID" value="NZ_JACYWE010000004.1"/>
</dbReference>
<dbReference type="InterPro" id="IPR037205">
    <property type="entry name" value="ChaB_sf"/>
</dbReference>
<dbReference type="Proteomes" id="UP000642993">
    <property type="component" value="Unassembled WGS sequence"/>
</dbReference>
<evidence type="ECO:0000313" key="3">
    <source>
        <dbReference type="EMBL" id="MBD8506464.1"/>
    </source>
</evidence>
<dbReference type="AlphaFoldDB" id="A0A927PM57"/>
<feature type="region of interest" description="Disordered" evidence="1">
    <location>
        <begin position="64"/>
        <end position="95"/>
    </location>
</feature>
<dbReference type="GO" id="GO:0006353">
    <property type="term" value="P:DNA-templated transcription termination"/>
    <property type="evidence" value="ECO:0007669"/>
    <property type="project" value="InterPro"/>
</dbReference>
<feature type="compositionally biased region" description="Basic and acidic residues" evidence="1">
    <location>
        <begin position="64"/>
        <end position="83"/>
    </location>
</feature>
<dbReference type="EMBL" id="JACYWE010000004">
    <property type="protein sequence ID" value="MBD8506464.1"/>
    <property type="molecule type" value="Genomic_DNA"/>
</dbReference>
<evidence type="ECO:0000259" key="2">
    <source>
        <dbReference type="Pfam" id="PF07498"/>
    </source>
</evidence>
<dbReference type="InterPro" id="IPR011112">
    <property type="entry name" value="Rho-like_N"/>
</dbReference>
<dbReference type="Pfam" id="PF07498">
    <property type="entry name" value="Rho_N"/>
    <property type="match status" value="1"/>
</dbReference>
<feature type="domain" description="Rho termination factor-like N-terminal" evidence="2">
    <location>
        <begin position="100"/>
        <end position="129"/>
    </location>
</feature>
<feature type="region of interest" description="Disordered" evidence="1">
    <location>
        <begin position="1"/>
        <end position="26"/>
    </location>
</feature>
<accession>A0A927PM57</accession>
<dbReference type="Gene3D" id="1.10.1740.70">
    <property type="entry name" value="ChaB"/>
    <property type="match status" value="1"/>
</dbReference>
<evidence type="ECO:0000256" key="1">
    <source>
        <dbReference type="SAM" id="MobiDB-lite"/>
    </source>
</evidence>
<gene>
    <name evidence="3" type="ORF">HT102_08205</name>
</gene>
<dbReference type="Pfam" id="PF06150">
    <property type="entry name" value="ChaB"/>
    <property type="match status" value="1"/>
</dbReference>
<reference evidence="3" key="1">
    <citation type="submission" date="2020-09" db="EMBL/GenBank/DDBJ databases">
        <title>Hoyosella lacisalsi sp. nov., a halotolerant actinobacterium isolated from soil of Lake Gudzhirganskoe.</title>
        <authorList>
            <person name="Yang Q."/>
            <person name="Guo P.Y."/>
            <person name="Liu S.W."/>
            <person name="Li F.N."/>
            <person name="Sun C.H."/>
        </authorList>
    </citation>
    <scope>NUCLEOTIDE SEQUENCE</scope>
    <source>
        <strain evidence="3">G463</strain>
    </source>
</reference>
<evidence type="ECO:0000313" key="4">
    <source>
        <dbReference type="Proteomes" id="UP000642993"/>
    </source>
</evidence>
<comment type="caution">
    <text evidence="3">The sequence shown here is derived from an EMBL/GenBank/DDBJ whole genome shotgun (WGS) entry which is preliminary data.</text>
</comment>
<organism evidence="3 4">
    <name type="scientific">Lolliginicoccus lacisalsi</name>
    <dbReference type="NCBI Taxonomy" id="2742202"/>
    <lineage>
        <taxon>Bacteria</taxon>
        <taxon>Bacillati</taxon>
        <taxon>Actinomycetota</taxon>
        <taxon>Actinomycetes</taxon>
        <taxon>Mycobacteriales</taxon>
        <taxon>Hoyosellaceae</taxon>
        <taxon>Lolliginicoccus</taxon>
    </lineage>
</organism>
<proteinExistence type="predicted"/>
<name>A0A927PM57_9ACTN</name>
<dbReference type="SUPFAM" id="SSF140376">
    <property type="entry name" value="ChaB-like"/>
    <property type="match status" value="1"/>
</dbReference>